<dbReference type="HOGENOM" id="CLU_2400933_0_0_1"/>
<gene>
    <name evidence="2" type="ORF">SCHCODRAFT_111056</name>
</gene>
<organism evidence="3">
    <name type="scientific">Schizophyllum commune (strain H4-8 / FGSC 9210)</name>
    <name type="common">Split gill fungus</name>
    <dbReference type="NCBI Taxonomy" id="578458"/>
    <lineage>
        <taxon>Eukaryota</taxon>
        <taxon>Fungi</taxon>
        <taxon>Dikarya</taxon>
        <taxon>Basidiomycota</taxon>
        <taxon>Agaricomycotina</taxon>
        <taxon>Agaricomycetes</taxon>
        <taxon>Agaricomycetidae</taxon>
        <taxon>Agaricales</taxon>
        <taxon>Schizophyllaceae</taxon>
        <taxon>Schizophyllum</taxon>
    </lineage>
</organism>
<name>D8QAY7_SCHCM</name>
<keyword evidence="3" id="KW-1185">Reference proteome</keyword>
<evidence type="ECO:0000313" key="2">
    <source>
        <dbReference type="EMBL" id="EFI94657.1"/>
    </source>
</evidence>
<accession>D8QAY7</accession>
<dbReference type="AlphaFoldDB" id="D8QAY7"/>
<feature type="region of interest" description="Disordered" evidence="1">
    <location>
        <begin position="70"/>
        <end position="93"/>
    </location>
</feature>
<sequence>MAEAKARQYLLPSGRAVSLFFALPCPAHRENTMLDGIDLPSLLPPPPSSPSSQHALLFFALLTPALSSPLPDPPSLPAPPVPCLPPPPRSLKI</sequence>
<evidence type="ECO:0000256" key="1">
    <source>
        <dbReference type="SAM" id="MobiDB-lite"/>
    </source>
</evidence>
<reference evidence="2 3" key="1">
    <citation type="journal article" date="2010" name="Nat. Biotechnol.">
        <title>Genome sequence of the model mushroom Schizophyllum commune.</title>
        <authorList>
            <person name="Ohm R.A."/>
            <person name="de Jong J.F."/>
            <person name="Lugones L.G."/>
            <person name="Aerts A."/>
            <person name="Kothe E."/>
            <person name="Stajich J.E."/>
            <person name="de Vries R.P."/>
            <person name="Record E."/>
            <person name="Levasseur A."/>
            <person name="Baker S.E."/>
            <person name="Bartholomew K.A."/>
            <person name="Coutinho P.M."/>
            <person name="Erdmann S."/>
            <person name="Fowler T.J."/>
            <person name="Gathman A.C."/>
            <person name="Lombard V."/>
            <person name="Henrissat B."/>
            <person name="Knabe N."/>
            <person name="Kuees U."/>
            <person name="Lilly W.W."/>
            <person name="Lindquist E."/>
            <person name="Lucas S."/>
            <person name="Magnuson J.K."/>
            <person name="Piumi F."/>
            <person name="Raudaskoski M."/>
            <person name="Salamov A."/>
            <person name="Schmutz J."/>
            <person name="Schwarze F.W.M.R."/>
            <person name="vanKuyk P.A."/>
            <person name="Horton J.S."/>
            <person name="Grigoriev I.V."/>
            <person name="Woesten H.A.B."/>
        </authorList>
    </citation>
    <scope>NUCLEOTIDE SEQUENCE [LARGE SCALE GENOMIC DNA]</scope>
    <source>
        <strain evidence="3">H4-8 / FGSC 9210</strain>
    </source>
</reference>
<proteinExistence type="predicted"/>
<protein>
    <submittedName>
        <fullName evidence="2">Uncharacterized protein</fullName>
    </submittedName>
</protein>
<dbReference type="EMBL" id="GL377309">
    <property type="protein sequence ID" value="EFI94657.1"/>
    <property type="molecule type" value="Genomic_DNA"/>
</dbReference>
<evidence type="ECO:0000313" key="3">
    <source>
        <dbReference type="Proteomes" id="UP000007431"/>
    </source>
</evidence>
<feature type="non-terminal residue" evidence="2">
    <location>
        <position position="93"/>
    </location>
</feature>
<dbReference type="InParanoid" id="D8QAY7"/>
<dbReference type="Proteomes" id="UP000007431">
    <property type="component" value="Unassembled WGS sequence"/>
</dbReference>